<dbReference type="EMBL" id="WKQE01000002">
    <property type="protein sequence ID" value="MSC79666.1"/>
    <property type="molecule type" value="Genomic_DNA"/>
</dbReference>
<evidence type="ECO:0000313" key="1">
    <source>
        <dbReference type="EMBL" id="MSC79666.1"/>
    </source>
</evidence>
<gene>
    <name evidence="1" type="ORF">GKD85_02315</name>
</gene>
<protein>
    <submittedName>
        <fullName evidence="1">Uncharacterized protein</fullName>
    </submittedName>
</protein>
<dbReference type="Proteomes" id="UP000477010">
    <property type="component" value="Unassembled WGS sequence"/>
</dbReference>
<dbReference type="AlphaFoldDB" id="A0A6L5TDL3"/>
<accession>A0A6L5TDL3</accession>
<reference evidence="1 2" key="1">
    <citation type="journal article" date="2019" name="Nat. Med.">
        <title>A library of human gut bacterial isolates paired with longitudinal multiomics data enables mechanistic microbiome research.</title>
        <authorList>
            <person name="Poyet M."/>
            <person name="Groussin M."/>
            <person name="Gibbons S.M."/>
            <person name="Avila-Pacheco J."/>
            <person name="Jiang X."/>
            <person name="Kearney S.M."/>
            <person name="Perrotta A.R."/>
            <person name="Berdy B."/>
            <person name="Zhao S."/>
            <person name="Lieberman T.D."/>
            <person name="Swanson P.K."/>
            <person name="Smith M."/>
            <person name="Roesemann S."/>
            <person name="Alexander J.E."/>
            <person name="Rich S.A."/>
            <person name="Livny J."/>
            <person name="Vlamakis H."/>
            <person name="Clish C."/>
            <person name="Bullock K."/>
            <person name="Deik A."/>
            <person name="Scott J."/>
            <person name="Pierce K.A."/>
            <person name="Xavier R.J."/>
            <person name="Alm E.J."/>
        </authorList>
    </citation>
    <scope>NUCLEOTIDE SEQUENCE [LARGE SCALE GENOMIC DNA]</scope>
    <source>
        <strain evidence="1 2">BIOML-B9</strain>
    </source>
</reference>
<organism evidence="1 2">
    <name type="scientific">Faecalibacterium prausnitzii</name>
    <dbReference type="NCBI Taxonomy" id="853"/>
    <lineage>
        <taxon>Bacteria</taxon>
        <taxon>Bacillati</taxon>
        <taxon>Bacillota</taxon>
        <taxon>Clostridia</taxon>
        <taxon>Eubacteriales</taxon>
        <taxon>Oscillospiraceae</taxon>
        <taxon>Faecalibacterium</taxon>
    </lineage>
</organism>
<sequence>MDKSKTHILAFFTGHDAPEKKSVYVEMNGQGDELTRLVASVAIKMFSLGTTNKNIIQMRKQYLFNIINKWLDEDSVQDIELKEYSYEATGTSDVGGNAPS</sequence>
<evidence type="ECO:0000313" key="2">
    <source>
        <dbReference type="Proteomes" id="UP000477010"/>
    </source>
</evidence>
<dbReference type="RefSeq" id="WP_154251990.1">
    <property type="nucleotide sequence ID" value="NZ_WKPZ01000004.1"/>
</dbReference>
<comment type="caution">
    <text evidence="1">The sequence shown here is derived from an EMBL/GenBank/DDBJ whole genome shotgun (WGS) entry which is preliminary data.</text>
</comment>
<proteinExistence type="predicted"/>
<name>A0A6L5TDL3_9FIRM</name>